<sequence>MAEGNETTSEPIPEGAGMPSAAAAPSPDPEAWRAVFENDYSEQSSAPNPDSRNAAYAAPGYGAPGYAPAEGAAPSNSAPLNSAPAYGAAPAYSAPAYAAPGYSAPGYSAPMANGNGAGNTSPNPVQVPGIAPEQLLRLDYFDENDLPVRFRPLTVSEYVGFLLLFSLPIVGLVATTFYSTSSAENANLRNFSRVMLILHIAVDALAAIIVLLARFI</sequence>
<gene>
    <name evidence="3" type="ORF">PSRA_0433</name>
</gene>
<feature type="compositionally biased region" description="Polar residues" evidence="1">
    <location>
        <begin position="1"/>
        <end position="10"/>
    </location>
</feature>
<comment type="caution">
    <text evidence="3">The sequence shown here is derived from an EMBL/GenBank/DDBJ whole genome shotgun (WGS) entry which is preliminary data.</text>
</comment>
<dbReference type="AlphaFoldDB" id="A0A261F0R5"/>
<keyword evidence="2" id="KW-0812">Transmembrane</keyword>
<evidence type="ECO:0000313" key="3">
    <source>
        <dbReference type="EMBL" id="OZG52701.1"/>
    </source>
</evidence>
<evidence type="ECO:0000256" key="2">
    <source>
        <dbReference type="SAM" id="Phobius"/>
    </source>
</evidence>
<feature type="compositionally biased region" description="Polar residues" evidence="1">
    <location>
        <begin position="41"/>
        <end position="51"/>
    </location>
</feature>
<keyword evidence="4" id="KW-1185">Reference proteome</keyword>
<feature type="transmembrane region" description="Helical" evidence="2">
    <location>
        <begin position="158"/>
        <end position="179"/>
    </location>
</feature>
<dbReference type="EMBL" id="MWWR01000003">
    <property type="protein sequence ID" value="OZG52701.1"/>
    <property type="molecule type" value="Genomic_DNA"/>
</dbReference>
<evidence type="ECO:0000313" key="4">
    <source>
        <dbReference type="Proteomes" id="UP000216725"/>
    </source>
</evidence>
<keyword evidence="2" id="KW-1133">Transmembrane helix</keyword>
<reference evidence="3 4" key="1">
    <citation type="journal article" date="2017" name="BMC Genomics">
        <title>Comparative genomic and phylogenomic analyses of the Bifidobacteriaceae family.</title>
        <authorList>
            <person name="Lugli G.A."/>
            <person name="Milani C."/>
            <person name="Turroni F."/>
            <person name="Duranti S."/>
            <person name="Mancabelli L."/>
            <person name="Mangifesta M."/>
            <person name="Ferrario C."/>
            <person name="Modesto M."/>
            <person name="Mattarelli P."/>
            <person name="Jiri K."/>
            <person name="van Sinderen D."/>
            <person name="Ventura M."/>
        </authorList>
    </citation>
    <scope>NUCLEOTIDE SEQUENCE [LARGE SCALE GENOMIC DNA]</scope>
    <source>
        <strain evidence="3 4">DSM 24742</strain>
    </source>
</reference>
<dbReference type="OrthoDB" id="2943819at2"/>
<feature type="compositionally biased region" description="Low complexity" evidence="1">
    <location>
        <begin position="13"/>
        <end position="25"/>
    </location>
</feature>
<dbReference type="RefSeq" id="WP_094660213.1">
    <property type="nucleotide sequence ID" value="NZ_MWWR01000003.1"/>
</dbReference>
<feature type="transmembrane region" description="Helical" evidence="2">
    <location>
        <begin position="191"/>
        <end position="213"/>
    </location>
</feature>
<protein>
    <submittedName>
        <fullName evidence="3">Cuticular protein 26</fullName>
    </submittedName>
</protein>
<proteinExistence type="predicted"/>
<feature type="region of interest" description="Disordered" evidence="1">
    <location>
        <begin position="1"/>
        <end position="56"/>
    </location>
</feature>
<keyword evidence="2" id="KW-0472">Membrane</keyword>
<dbReference type="Proteomes" id="UP000216725">
    <property type="component" value="Unassembled WGS sequence"/>
</dbReference>
<accession>A0A261F0R5</accession>
<organism evidence="3 4">
    <name type="scientific">Pseudoscardovia radai</name>
    <dbReference type="NCBI Taxonomy" id="987066"/>
    <lineage>
        <taxon>Bacteria</taxon>
        <taxon>Bacillati</taxon>
        <taxon>Actinomycetota</taxon>
        <taxon>Actinomycetes</taxon>
        <taxon>Bifidobacteriales</taxon>
        <taxon>Bifidobacteriaceae</taxon>
        <taxon>Pseudoscardovia</taxon>
    </lineage>
</organism>
<name>A0A261F0R5_9BIFI</name>
<evidence type="ECO:0000256" key="1">
    <source>
        <dbReference type="SAM" id="MobiDB-lite"/>
    </source>
</evidence>